<reference evidence="1" key="1">
    <citation type="submission" date="2020-03" db="EMBL/GenBank/DDBJ databases">
        <title>Castanea mollissima Vanexum genome sequencing.</title>
        <authorList>
            <person name="Staton M."/>
        </authorList>
    </citation>
    <scope>NUCLEOTIDE SEQUENCE</scope>
    <source>
        <tissue evidence="1">Leaf</tissue>
    </source>
</reference>
<dbReference type="EMBL" id="JRKL02002590">
    <property type="protein sequence ID" value="KAF3958317.1"/>
    <property type="molecule type" value="Genomic_DNA"/>
</dbReference>
<dbReference type="OrthoDB" id="10425459at2759"/>
<keyword evidence="2" id="KW-1185">Reference proteome</keyword>
<comment type="caution">
    <text evidence="1">The sequence shown here is derived from an EMBL/GenBank/DDBJ whole genome shotgun (WGS) entry which is preliminary data.</text>
</comment>
<accession>A0A8J4VHU8</accession>
<name>A0A8J4VHU8_9ROSI</name>
<evidence type="ECO:0000313" key="1">
    <source>
        <dbReference type="EMBL" id="KAF3958317.1"/>
    </source>
</evidence>
<protein>
    <submittedName>
        <fullName evidence="1">Uncharacterized protein</fullName>
    </submittedName>
</protein>
<proteinExistence type="predicted"/>
<evidence type="ECO:0000313" key="2">
    <source>
        <dbReference type="Proteomes" id="UP000737018"/>
    </source>
</evidence>
<dbReference type="AlphaFoldDB" id="A0A8J4VHU8"/>
<gene>
    <name evidence="1" type="ORF">CMV_016769</name>
</gene>
<sequence length="129" mass="14548">MVLCTTDNEMSGDTSRVNQLTDRCISESEVFRGPSVVSCFLDNYRMLKINVLCNYSLSLHFWLRQSGELGTVMCLDKTSHARETGGQENGPSTSILIFLQPDIMQNVAFPWASDIRPAYLVTHRKQLSL</sequence>
<dbReference type="Proteomes" id="UP000737018">
    <property type="component" value="Unassembled WGS sequence"/>
</dbReference>
<organism evidence="1 2">
    <name type="scientific">Castanea mollissima</name>
    <name type="common">Chinese chestnut</name>
    <dbReference type="NCBI Taxonomy" id="60419"/>
    <lineage>
        <taxon>Eukaryota</taxon>
        <taxon>Viridiplantae</taxon>
        <taxon>Streptophyta</taxon>
        <taxon>Embryophyta</taxon>
        <taxon>Tracheophyta</taxon>
        <taxon>Spermatophyta</taxon>
        <taxon>Magnoliopsida</taxon>
        <taxon>eudicotyledons</taxon>
        <taxon>Gunneridae</taxon>
        <taxon>Pentapetalae</taxon>
        <taxon>rosids</taxon>
        <taxon>fabids</taxon>
        <taxon>Fagales</taxon>
        <taxon>Fagaceae</taxon>
        <taxon>Castanea</taxon>
    </lineage>
</organism>